<accession>A0A381ZVI2</accession>
<organism evidence="2">
    <name type="scientific">marine metagenome</name>
    <dbReference type="NCBI Taxonomy" id="408172"/>
    <lineage>
        <taxon>unclassified sequences</taxon>
        <taxon>metagenomes</taxon>
        <taxon>ecological metagenomes</taxon>
    </lineage>
</organism>
<dbReference type="SUPFAM" id="SSF53756">
    <property type="entry name" value="UDP-Glycosyltransferase/glycogen phosphorylase"/>
    <property type="match status" value="1"/>
</dbReference>
<dbReference type="PANTHER" id="PTHR12526">
    <property type="entry name" value="GLYCOSYLTRANSFERASE"/>
    <property type="match status" value="1"/>
</dbReference>
<dbReference type="Pfam" id="PF00534">
    <property type="entry name" value="Glycos_transf_1"/>
    <property type="match status" value="1"/>
</dbReference>
<dbReference type="Gene3D" id="3.40.50.2000">
    <property type="entry name" value="Glycogen Phosphorylase B"/>
    <property type="match status" value="2"/>
</dbReference>
<dbReference type="AlphaFoldDB" id="A0A381ZVI2"/>
<name>A0A381ZVI2_9ZZZZ</name>
<feature type="domain" description="Glycosyl transferase family 1" evidence="1">
    <location>
        <begin position="202"/>
        <end position="333"/>
    </location>
</feature>
<dbReference type="PANTHER" id="PTHR12526:SF630">
    <property type="entry name" value="GLYCOSYLTRANSFERASE"/>
    <property type="match status" value="1"/>
</dbReference>
<dbReference type="InterPro" id="IPR001296">
    <property type="entry name" value="Glyco_trans_1"/>
</dbReference>
<dbReference type="GO" id="GO:0016757">
    <property type="term" value="F:glycosyltransferase activity"/>
    <property type="evidence" value="ECO:0007669"/>
    <property type="project" value="InterPro"/>
</dbReference>
<gene>
    <name evidence="2" type="ORF">METZ01_LOCUS146023</name>
</gene>
<proteinExistence type="predicted"/>
<reference evidence="2" key="1">
    <citation type="submission" date="2018-05" db="EMBL/GenBank/DDBJ databases">
        <authorList>
            <person name="Lanie J.A."/>
            <person name="Ng W.-L."/>
            <person name="Kazmierczak K.M."/>
            <person name="Andrzejewski T.M."/>
            <person name="Davidsen T.M."/>
            <person name="Wayne K.J."/>
            <person name="Tettelin H."/>
            <person name="Glass J.I."/>
            <person name="Rusch D."/>
            <person name="Podicherti R."/>
            <person name="Tsui H.-C.T."/>
            <person name="Winkler M.E."/>
        </authorList>
    </citation>
    <scope>NUCLEOTIDE SEQUENCE</scope>
</reference>
<evidence type="ECO:0000259" key="1">
    <source>
        <dbReference type="Pfam" id="PF00534"/>
    </source>
</evidence>
<dbReference type="EMBL" id="UINC01022799">
    <property type="protein sequence ID" value="SVA93169.1"/>
    <property type="molecule type" value="Genomic_DNA"/>
</dbReference>
<dbReference type="CDD" id="cd03801">
    <property type="entry name" value="GT4_PimA-like"/>
    <property type="match status" value="1"/>
</dbReference>
<protein>
    <recommendedName>
        <fullName evidence="1">Glycosyl transferase family 1 domain-containing protein</fullName>
    </recommendedName>
</protein>
<sequence length="357" mass="41652">MTKGKNLRLLIGGSSSFIFHLKEFSNMLNNLGVESKLVFDADYYDGFPSRKIKNWIQTRKKFNKLIDEFKPDAVLVDRQRHFGIGALKAKIPLFVLLRGHYWSELYWNKRTMYKPLHKRLALWQWDKLGKEIFNGATAILPICRYLEKITNEYVPDKPTDVFFEGIDSSRWYKVKGMKLKHPCVGLLQRSNWWGKTSEMLTLKKVLEKMPDVNFYWAGDGPLRDRVLSELDVYDNFHWLGMLEYPDKVREFLSEIDVYALITGMDLAPLSLKEAQLMEKPVVATNVGGNPEMMVDGKTGFLVEKGNPQQLIDKFSLLLEDEKLAKKMGDDGRKFVEETFNWELITKKFIKIVELYLK</sequence>
<evidence type="ECO:0000313" key="2">
    <source>
        <dbReference type="EMBL" id="SVA93169.1"/>
    </source>
</evidence>